<dbReference type="SUPFAM" id="SSF48371">
    <property type="entry name" value="ARM repeat"/>
    <property type="match status" value="1"/>
</dbReference>
<protein>
    <submittedName>
        <fullName evidence="1">3-methyladenine DNA glycosylase AlkD</fullName>
    </submittedName>
</protein>
<dbReference type="EMBL" id="VIVK01000001">
    <property type="protein sequence ID" value="TWD79318.1"/>
    <property type="molecule type" value="Genomic_DNA"/>
</dbReference>
<name>A0A561BKA7_9ACTN</name>
<comment type="caution">
    <text evidence="1">The sequence shown here is derived from an EMBL/GenBank/DDBJ whole genome shotgun (WGS) entry which is preliminary data.</text>
</comment>
<proteinExistence type="predicted"/>
<keyword evidence="2" id="KW-1185">Reference proteome</keyword>
<dbReference type="Proteomes" id="UP000318380">
    <property type="component" value="Unassembled WGS sequence"/>
</dbReference>
<dbReference type="Gene3D" id="1.25.10.90">
    <property type="match status" value="1"/>
</dbReference>
<gene>
    <name evidence="1" type="ORF">FB561_0375</name>
</gene>
<dbReference type="PANTHER" id="PTHR34070">
    <property type="entry name" value="ARMADILLO-TYPE FOLD"/>
    <property type="match status" value="1"/>
</dbReference>
<dbReference type="CDD" id="cd06561">
    <property type="entry name" value="AlkD_like"/>
    <property type="match status" value="1"/>
</dbReference>
<accession>A0A561BKA7</accession>
<evidence type="ECO:0000313" key="1">
    <source>
        <dbReference type="EMBL" id="TWD79318.1"/>
    </source>
</evidence>
<dbReference type="InterPro" id="IPR016024">
    <property type="entry name" value="ARM-type_fold"/>
</dbReference>
<dbReference type="InterPro" id="IPR014825">
    <property type="entry name" value="DNA_alkylation"/>
</dbReference>
<organism evidence="1 2">
    <name type="scientific">Kribbella amoyensis</name>
    <dbReference type="NCBI Taxonomy" id="996641"/>
    <lineage>
        <taxon>Bacteria</taxon>
        <taxon>Bacillati</taxon>
        <taxon>Actinomycetota</taxon>
        <taxon>Actinomycetes</taxon>
        <taxon>Propionibacteriales</taxon>
        <taxon>Kribbellaceae</taxon>
        <taxon>Kribbella</taxon>
    </lineage>
</organism>
<dbReference type="PANTHER" id="PTHR34070:SF1">
    <property type="entry name" value="DNA ALKYLATION REPAIR PROTEIN"/>
    <property type="match status" value="1"/>
</dbReference>
<dbReference type="AlphaFoldDB" id="A0A561BKA7"/>
<evidence type="ECO:0000313" key="2">
    <source>
        <dbReference type="Proteomes" id="UP000318380"/>
    </source>
</evidence>
<sequence>MVYPPCMDLTASALVGELRANANPAERSQKHYHGSAGVLGVRMGTLFEISKRFTALPLTEVDRLLDIAEYEPRLAAFCVLDFKARKPKLPADERRACYELYLGRHDRIDTWDMVDRAAPRVVGTYLLDKPRTPLFDLARTTDPLRRRTAMTAPLAFTKSGDSAALADLFALAELLVDDTDPVVSKPVGIALKYAGTADEPALRAFLDQHASRMPRPALRYAVEKLDPAVRQSYLG</sequence>
<reference evidence="1 2" key="1">
    <citation type="submission" date="2019-06" db="EMBL/GenBank/DDBJ databases">
        <title>Sequencing the genomes of 1000 actinobacteria strains.</title>
        <authorList>
            <person name="Klenk H.-P."/>
        </authorList>
    </citation>
    <scope>NUCLEOTIDE SEQUENCE [LARGE SCALE GENOMIC DNA]</scope>
    <source>
        <strain evidence="1 2">DSM 24683</strain>
    </source>
</reference>
<dbReference type="Pfam" id="PF08713">
    <property type="entry name" value="DNA_alkylation"/>
    <property type="match status" value="1"/>
</dbReference>